<evidence type="ECO:0000313" key="1">
    <source>
        <dbReference type="EMBL" id="AKO31990.1"/>
    </source>
</evidence>
<dbReference type="EMBL" id="CP011219">
    <property type="protein sequence ID" value="AKO31990.1"/>
    <property type="molecule type" value="Genomic_DNA"/>
</dbReference>
<dbReference type="RefSeq" id="WP_010944502.1">
    <property type="nucleotide sequence ID" value="NZ_CP011218.1"/>
</dbReference>
<organism evidence="1 2">
    <name type="scientific">Haemophilus ducreyi</name>
    <dbReference type="NCBI Taxonomy" id="730"/>
    <lineage>
        <taxon>Bacteria</taxon>
        <taxon>Pseudomonadati</taxon>
        <taxon>Pseudomonadota</taxon>
        <taxon>Gammaproteobacteria</taxon>
        <taxon>Pasteurellales</taxon>
        <taxon>Pasteurellaceae</taxon>
        <taxon>Haemophilus</taxon>
    </lineage>
</organism>
<reference evidence="1 2" key="1">
    <citation type="journal article" date="2015" name="PLoS Negl. Trop. Dis.">
        <title>Haemophilus ducreyi Cutaneous Ulcer Strains Are Nearly Identical to Class I Genital Ulcer Strains.</title>
        <authorList>
            <person name="Gangaiah D."/>
            <person name="Webb K.M."/>
            <person name="Humphreys T.L."/>
            <person name="Fortney K.R."/>
            <person name="Toh E."/>
            <person name="Tai A."/>
            <person name="Katz S.S."/>
            <person name="Pillay A."/>
            <person name="Chen C.Y."/>
            <person name="Roberts S.A."/>
            <person name="Munson R.S.Jr."/>
            <person name="Spinola S.M."/>
        </authorList>
    </citation>
    <scope>NUCLEOTIDE SEQUENCE [LARGE SCALE GENOMIC DNA]</scope>
    <source>
        <strain evidence="2">CLU2</strain>
    </source>
</reference>
<gene>
    <name evidence="1" type="ORF">RZ57_01970</name>
</gene>
<evidence type="ECO:0000313" key="2">
    <source>
        <dbReference type="Proteomes" id="UP000060132"/>
    </source>
</evidence>
<proteinExistence type="predicted"/>
<accession>A0AAC8ZAC0</accession>
<dbReference type="Proteomes" id="UP000060132">
    <property type="component" value="Chromosome"/>
</dbReference>
<sequence>MYQENEFDKLENIDGIADDMRCLAHMIEIVGHSCETVDMTGLAGILNVMACKVSCESRQAVKLLHAKGN</sequence>
<name>A0AAC8ZAC0_HAEDC</name>
<protein>
    <submittedName>
        <fullName evidence="1">Uncharacterized protein</fullName>
    </submittedName>
</protein>
<dbReference type="AlphaFoldDB" id="A0AAC8ZAC0"/>